<evidence type="ECO:0000256" key="1">
    <source>
        <dbReference type="SAM" id="SignalP"/>
    </source>
</evidence>
<evidence type="ECO:0000313" key="3">
    <source>
        <dbReference type="Proteomes" id="UP000606600"/>
    </source>
</evidence>
<dbReference type="EMBL" id="JACWMY010000010">
    <property type="protein sequence ID" value="MBD1365905.1"/>
    <property type="molecule type" value="Genomic_DNA"/>
</dbReference>
<organism evidence="2 3">
    <name type="scientific">Mucilaginibacter pankratovii</name>
    <dbReference type="NCBI Taxonomy" id="2772110"/>
    <lineage>
        <taxon>Bacteria</taxon>
        <taxon>Pseudomonadati</taxon>
        <taxon>Bacteroidota</taxon>
        <taxon>Sphingobacteriia</taxon>
        <taxon>Sphingobacteriales</taxon>
        <taxon>Sphingobacteriaceae</taxon>
        <taxon>Mucilaginibacter</taxon>
    </lineage>
</organism>
<dbReference type="Proteomes" id="UP000606600">
    <property type="component" value="Unassembled WGS sequence"/>
</dbReference>
<feature type="chain" id="PRO_5047091646" description="Erythromycin esterase" evidence="1">
    <location>
        <begin position="21"/>
        <end position="418"/>
    </location>
</feature>
<keyword evidence="3" id="KW-1185">Reference proteome</keyword>
<dbReference type="RefSeq" id="WP_191190567.1">
    <property type="nucleotide sequence ID" value="NZ_JACWMY010000010.1"/>
</dbReference>
<gene>
    <name evidence="2" type="ORF">IDJ77_18975</name>
</gene>
<evidence type="ECO:0000313" key="2">
    <source>
        <dbReference type="EMBL" id="MBD1365905.1"/>
    </source>
</evidence>
<reference evidence="2 3" key="1">
    <citation type="submission" date="2020-09" db="EMBL/GenBank/DDBJ databases">
        <title>Novel species of Mucilaginibacter isolated from a glacier on the Tibetan Plateau.</title>
        <authorList>
            <person name="Liu Q."/>
            <person name="Xin Y.-H."/>
        </authorList>
    </citation>
    <scope>NUCLEOTIDE SEQUENCE [LARGE SCALE GENOMIC DNA]</scope>
    <source>
        <strain evidence="2 3">ZT4R22</strain>
    </source>
</reference>
<keyword evidence="1" id="KW-0732">Signal</keyword>
<accession>A0ABR7WUE1</accession>
<protein>
    <recommendedName>
        <fullName evidence="4">Erythromycin esterase</fullName>
    </recommendedName>
</protein>
<dbReference type="Gene3D" id="3.30.1870.10">
    <property type="entry name" value="EreA-like, domain 2"/>
    <property type="match status" value="1"/>
</dbReference>
<evidence type="ECO:0008006" key="4">
    <source>
        <dbReference type="Google" id="ProtNLM"/>
    </source>
</evidence>
<name>A0ABR7WUE1_9SPHI</name>
<comment type="caution">
    <text evidence="2">The sequence shown here is derived from an EMBL/GenBank/DDBJ whole genome shotgun (WGS) entry which is preliminary data.</text>
</comment>
<feature type="signal peptide" evidence="1">
    <location>
        <begin position="1"/>
        <end position="20"/>
    </location>
</feature>
<sequence length="418" mass="47217">MKARFILFIFLLSALTTSFAQTNNGKTDYLAKNYATWDGEGFANIKRVFTPEVLKNQLFLIGEGHGIKYSYDIQFNLVAYLQKTAGIRYLLVELGYIDGLMLNNYLQTGDESKYEAVFAGYAGTYYYNKSVHEFYRKLYALNRSLPAEKSIMILPVDIEFGHRKAIKYLQQNIFTGDNANTPVGVAINKIDAEKGVGKDIANEIIKLYPAYKADSALYKKALGKLYFDATFLLRNTYERLSIALKGNSDTRRDSVMLENFNIYKQRYKLQNQKLMGLFGGFHIKQTDQPKDLRFAALLKRSAAVKGLCSALMVYNGGYAMSPKPNRDTIKTGNIYRQAENLSDYCIQSVSDGDLLEAYHKTAKGVLFNLSAKGNPFKGDKSFLMGKDQYANINEMYQLLILINDSPATEPFMGGMDKP</sequence>
<dbReference type="SUPFAM" id="SSF159501">
    <property type="entry name" value="EreA/ChaN-like"/>
    <property type="match status" value="1"/>
</dbReference>
<proteinExistence type="predicted"/>